<organism evidence="2 3">
    <name type="scientific">Parasynechococcus marenigrum (strain WH8102)</name>
    <dbReference type="NCBI Taxonomy" id="84588"/>
    <lineage>
        <taxon>Bacteria</taxon>
        <taxon>Bacillati</taxon>
        <taxon>Cyanobacteriota</taxon>
        <taxon>Cyanophyceae</taxon>
        <taxon>Synechococcales</taxon>
        <taxon>Prochlorococcaceae</taxon>
        <taxon>Parasynechococcus</taxon>
        <taxon>Parasynechococcus marenigrum</taxon>
    </lineage>
</organism>
<feature type="compositionally biased region" description="Low complexity" evidence="1">
    <location>
        <begin position="113"/>
        <end position="125"/>
    </location>
</feature>
<proteinExistence type="predicted"/>
<protein>
    <submittedName>
        <fullName evidence="2">Uncharacterized protein</fullName>
    </submittedName>
</protein>
<accession>Q7U3M5</accession>
<dbReference type="RefSeq" id="WP_011129259.1">
    <property type="nucleotide sequence ID" value="NC_005070.1"/>
</dbReference>
<gene>
    <name evidence="2" type="ordered locus">SYNW2406</name>
</gene>
<evidence type="ECO:0000256" key="1">
    <source>
        <dbReference type="SAM" id="MobiDB-lite"/>
    </source>
</evidence>
<reference evidence="2 3" key="1">
    <citation type="journal article" date="2003" name="Nature">
        <title>The genome of a motile marine Synechococcus.</title>
        <authorList>
            <person name="Palenik B."/>
            <person name="Brahamsha B."/>
            <person name="Larimer F."/>
            <person name="Land M."/>
            <person name="Hauser L."/>
            <person name="Chain P."/>
            <person name="Lamerdin J."/>
            <person name="Regala W."/>
            <person name="Allen E.A."/>
            <person name="McCarren J."/>
            <person name="Paulsen I."/>
            <person name="Dufresne A."/>
            <person name="Partensky F."/>
            <person name="Webb E."/>
            <person name="Waterbury J."/>
        </authorList>
    </citation>
    <scope>NUCLEOTIDE SEQUENCE [LARGE SCALE GENOMIC DNA]</scope>
    <source>
        <strain evidence="2 3">WH8102</strain>
    </source>
</reference>
<dbReference type="HOGENOM" id="CLU_1874418_0_0_3"/>
<dbReference type="STRING" id="84588.SYNW2406"/>
<dbReference type="Proteomes" id="UP000001422">
    <property type="component" value="Chromosome"/>
</dbReference>
<evidence type="ECO:0000313" key="2">
    <source>
        <dbReference type="EMBL" id="CAE08921.1"/>
    </source>
</evidence>
<dbReference type="EMBL" id="BX569695">
    <property type="protein sequence ID" value="CAE08921.1"/>
    <property type="molecule type" value="Genomic_DNA"/>
</dbReference>
<dbReference type="KEGG" id="syw:SYNW2406"/>
<dbReference type="AlphaFoldDB" id="Q7U3M5"/>
<feature type="region of interest" description="Disordered" evidence="1">
    <location>
        <begin position="113"/>
        <end position="136"/>
    </location>
</feature>
<keyword evidence="3" id="KW-1185">Reference proteome</keyword>
<sequence>MSAEFQSIDEAITASYQPASQVGTQARQLEARIAKIDGTKNLLPARRYGQPVDMAKIRSNLTLTSLIAQDSAELAHFCGIDPAIRHRIDEEKEAIAMAAQALQMRTEALRQQNQQRQQQVQQRSQLSPWERGYRSV</sequence>
<evidence type="ECO:0000313" key="3">
    <source>
        <dbReference type="Proteomes" id="UP000001422"/>
    </source>
</evidence>
<name>Q7U3M5_PARMW</name>